<evidence type="ECO:0000313" key="1">
    <source>
        <dbReference type="EMBL" id="QGZ89715.1"/>
    </source>
</evidence>
<reference evidence="1 2" key="1">
    <citation type="submission" date="2019-12" db="EMBL/GenBank/DDBJ databases">
        <title>Complete genome sequence of Microcystis aeruginosa strain FD4.</title>
        <authorList>
            <person name="Urakawa H."/>
        </authorList>
    </citation>
    <scope>NUCLEOTIDE SEQUENCE [LARGE SCALE GENOMIC DNA]</scope>
    <source>
        <strain evidence="1 2">FD4</strain>
    </source>
</reference>
<dbReference type="Proteomes" id="UP000438345">
    <property type="component" value="Chromosome"/>
</dbReference>
<organism evidence="1 2">
    <name type="scientific">Microcystis aeruginosa FD4</name>
    <dbReference type="NCBI Taxonomy" id="2686288"/>
    <lineage>
        <taxon>Bacteria</taxon>
        <taxon>Bacillati</taxon>
        <taxon>Cyanobacteriota</taxon>
        <taxon>Cyanophyceae</taxon>
        <taxon>Oscillatoriophycideae</taxon>
        <taxon>Chroococcales</taxon>
        <taxon>Microcystaceae</taxon>
        <taxon>Microcystis</taxon>
    </lineage>
</organism>
<dbReference type="AlphaFoldDB" id="A0A857D2F6"/>
<proteinExistence type="predicted"/>
<dbReference type="EMBL" id="CP046973">
    <property type="protein sequence ID" value="QGZ89715.1"/>
    <property type="molecule type" value="Genomic_DNA"/>
</dbReference>
<protein>
    <submittedName>
        <fullName evidence="1">DUF3368 domain-containing protein</fullName>
    </submittedName>
</protein>
<accession>A0A857D2F6</accession>
<gene>
    <name evidence="1" type="ORF">GQR42_09230</name>
</gene>
<name>A0A857D2F6_MICAE</name>
<evidence type="ECO:0000313" key="2">
    <source>
        <dbReference type="Proteomes" id="UP000438345"/>
    </source>
</evidence>
<dbReference type="Pfam" id="PF11848">
    <property type="entry name" value="DUF3368"/>
    <property type="match status" value="1"/>
</dbReference>
<sequence length="51" mass="5595">MPVTGTIGLLLIAKKKGIIIEVKPILDQFLSQGKRISPILYQEILGMAEES</sequence>
<dbReference type="RefSeq" id="WP_158199737.1">
    <property type="nucleotide sequence ID" value="NZ_CP046973.1"/>
</dbReference>
<dbReference type="InterPro" id="IPR021799">
    <property type="entry name" value="PIN-like_prokaryotic"/>
</dbReference>